<evidence type="ECO:0000259" key="2">
    <source>
        <dbReference type="Pfam" id="PF10881"/>
    </source>
</evidence>
<dbReference type="Proteomes" id="UP001164064">
    <property type="component" value="Chromosome"/>
</dbReference>
<evidence type="ECO:0000313" key="4">
    <source>
        <dbReference type="Proteomes" id="UP001164064"/>
    </source>
</evidence>
<reference evidence="3" key="1">
    <citation type="journal article" date="2022" name="J Glob Antimicrob Resist">
        <title>Comparative analysis of IMP-4- and OXA-58-containing plasmids of three carbapenemase-producing Acinetobacter ursingii strains in the Netherlands.</title>
        <authorList>
            <person name="Hendrickx A.P.A."/>
            <person name="Schade R.P."/>
            <person name="Landman F."/>
            <person name="Bosch T."/>
            <person name="Schouls L.M."/>
            <person name="van Dijk K."/>
        </authorList>
    </citation>
    <scope>NUCLEOTIDE SEQUENCE</scope>
    <source>
        <strain evidence="3">RIVM_C010559</strain>
    </source>
</reference>
<dbReference type="RefSeq" id="WP_263512775.1">
    <property type="nucleotide sequence ID" value="NZ_CP089051.1"/>
</dbReference>
<feature type="domain" description="DUF2726" evidence="2">
    <location>
        <begin position="149"/>
        <end position="246"/>
    </location>
</feature>
<proteinExistence type="predicted"/>
<accession>A0AA46S3T3</accession>
<evidence type="ECO:0000256" key="1">
    <source>
        <dbReference type="SAM" id="Coils"/>
    </source>
</evidence>
<gene>
    <name evidence="3" type="ORF">LSO60_01865</name>
</gene>
<sequence>MPLLLIVIGIIVFGILAAALIKPKKLSEAEKREQARKRILEQDKRERDKRLKLEEKAKEEARIKLDLEEKQKAEEVEKLRLEDERKNKVERDELLETEKKLEAETINSVKEAEDDTLKEIEESEEETLEVEKKPLEEVIRGKIRKSRPLTMNEQPMFKKLRDTLEPEFVVLSQVSFGAILWTRYKSVRNRFNRKIVDFVICDKGFNVIAVIELDDSSHKGKEERDSERDLLLNEAGITVFRYKLTPESSKILEDIKSVKL</sequence>
<protein>
    <submittedName>
        <fullName evidence="3">DUF2726 domain-containing protein</fullName>
    </submittedName>
</protein>
<evidence type="ECO:0000313" key="3">
    <source>
        <dbReference type="EMBL" id="UYF72059.1"/>
    </source>
</evidence>
<feature type="coiled-coil region" evidence="1">
    <location>
        <begin position="50"/>
        <end position="126"/>
    </location>
</feature>
<dbReference type="EMBL" id="CP089051">
    <property type="protein sequence ID" value="UYF72059.1"/>
    <property type="molecule type" value="Genomic_DNA"/>
</dbReference>
<keyword evidence="1" id="KW-0175">Coiled coil</keyword>
<dbReference type="Pfam" id="PF10881">
    <property type="entry name" value="DUF2726"/>
    <property type="match status" value="1"/>
</dbReference>
<name>A0AA46S3T3_9GAMM</name>
<dbReference type="AlphaFoldDB" id="A0AA46S3T3"/>
<organism evidence="3 4">
    <name type="scientific">Acinetobacter ursingii</name>
    <dbReference type="NCBI Taxonomy" id="108980"/>
    <lineage>
        <taxon>Bacteria</taxon>
        <taxon>Pseudomonadati</taxon>
        <taxon>Pseudomonadota</taxon>
        <taxon>Gammaproteobacteria</taxon>
        <taxon>Moraxellales</taxon>
        <taxon>Moraxellaceae</taxon>
        <taxon>Acinetobacter</taxon>
    </lineage>
</organism>
<dbReference type="InterPro" id="IPR024402">
    <property type="entry name" value="DUF2726"/>
</dbReference>